<evidence type="ECO:0000259" key="1">
    <source>
        <dbReference type="Pfam" id="PF09361"/>
    </source>
</evidence>
<feature type="domain" description="Phasin" evidence="1">
    <location>
        <begin position="50"/>
        <end position="147"/>
    </location>
</feature>
<dbReference type="Pfam" id="PF09361">
    <property type="entry name" value="Phasin_2"/>
    <property type="match status" value="1"/>
</dbReference>
<dbReference type="EMBL" id="CAADFR010000083">
    <property type="protein sequence ID" value="VFK41079.1"/>
    <property type="molecule type" value="Genomic_DNA"/>
</dbReference>
<organism evidence="3">
    <name type="scientific">Candidatus Kentrum sp. SD</name>
    <dbReference type="NCBI Taxonomy" id="2126332"/>
    <lineage>
        <taxon>Bacteria</taxon>
        <taxon>Pseudomonadati</taxon>
        <taxon>Pseudomonadota</taxon>
        <taxon>Gammaproteobacteria</taxon>
        <taxon>Candidatus Kentrum</taxon>
    </lineage>
</organism>
<dbReference type="EMBL" id="CAADHB010000037">
    <property type="protein sequence ID" value="VFK79144.1"/>
    <property type="molecule type" value="Genomic_DNA"/>
</dbReference>
<accession>A0A450YZ57</accession>
<gene>
    <name evidence="4" type="ORF">BECKSD772D_GA0070982_103718</name>
    <name evidence="3" type="ORF">BECKSD772E_GA0070983_10819</name>
    <name evidence="2" type="ORF">BECKSD772F_GA0070984_10839</name>
</gene>
<protein>
    <submittedName>
        <fullName evidence="3">Phasin family protein</fullName>
    </submittedName>
</protein>
<evidence type="ECO:0000313" key="4">
    <source>
        <dbReference type="EMBL" id="VFK79144.1"/>
    </source>
</evidence>
<dbReference type="EMBL" id="CAADFU010000081">
    <property type="protein sequence ID" value="VFK46834.1"/>
    <property type="molecule type" value="Genomic_DNA"/>
</dbReference>
<evidence type="ECO:0000313" key="3">
    <source>
        <dbReference type="EMBL" id="VFK46834.1"/>
    </source>
</evidence>
<dbReference type="AlphaFoldDB" id="A0A450YZ57"/>
<name>A0A450YZ57_9GAMM</name>
<reference evidence="3" key="1">
    <citation type="submission" date="2019-02" db="EMBL/GenBank/DDBJ databases">
        <authorList>
            <person name="Gruber-Vodicka R. H."/>
            <person name="Seah K. B. B."/>
        </authorList>
    </citation>
    <scope>NUCLEOTIDE SEQUENCE</scope>
    <source>
        <strain evidence="4">BECK_S127</strain>
        <strain evidence="3">BECK_S1320</strain>
        <strain evidence="2">BECK_S1321</strain>
    </source>
</reference>
<proteinExistence type="predicted"/>
<sequence length="162" mass="17784">MATTQSKDSNISGAFDFTKILADLEPNKMVEQFTKILQDYKVPGVDTTAIMESSRKNIEALVVANRQAVEGLQAVVSRQGEILRETASETAVALKQLSSGGNPADVVSKQVELLNPALERVLSNARELAEMVQKSNTDAFETIKKRFDENLSELKEIAKQKS</sequence>
<dbReference type="NCBIfam" id="TIGR01841">
    <property type="entry name" value="phasin"/>
    <property type="match status" value="1"/>
</dbReference>
<dbReference type="InterPro" id="IPR010127">
    <property type="entry name" value="Phasin_subfam-1"/>
</dbReference>
<evidence type="ECO:0000313" key="2">
    <source>
        <dbReference type="EMBL" id="VFK41079.1"/>
    </source>
</evidence>
<dbReference type="InterPro" id="IPR018968">
    <property type="entry name" value="Phasin"/>
</dbReference>